<dbReference type="Pfam" id="PF00999">
    <property type="entry name" value="Na_H_Exchanger"/>
    <property type="match status" value="1"/>
</dbReference>
<name>A0A951U3R0_9CYAN</name>
<reference evidence="12" key="2">
    <citation type="journal article" date="2022" name="Microbiol. Resour. Announc.">
        <title>Metagenome Sequencing to Explore Phylogenomics of Terrestrial Cyanobacteria.</title>
        <authorList>
            <person name="Ward R.D."/>
            <person name="Stajich J.E."/>
            <person name="Johansen J.R."/>
            <person name="Huntemann M."/>
            <person name="Clum A."/>
            <person name="Foster B."/>
            <person name="Foster B."/>
            <person name="Roux S."/>
            <person name="Palaniappan K."/>
            <person name="Varghese N."/>
            <person name="Mukherjee S."/>
            <person name="Reddy T.B.K."/>
            <person name="Daum C."/>
            <person name="Copeland A."/>
            <person name="Chen I.A."/>
            <person name="Ivanova N.N."/>
            <person name="Kyrpides N.C."/>
            <person name="Shapiro N."/>
            <person name="Eloe-Fadrosh E.A."/>
            <person name="Pietrasiak N."/>
        </authorList>
    </citation>
    <scope>NUCLEOTIDE SEQUENCE</scope>
    <source>
        <strain evidence="12">GSE-TBD4-15B</strain>
    </source>
</reference>
<feature type="transmembrane region" description="Helical" evidence="9">
    <location>
        <begin position="393"/>
        <end position="412"/>
    </location>
</feature>
<keyword evidence="4" id="KW-0050">Antiport</keyword>
<dbReference type="Pfam" id="PF00582">
    <property type="entry name" value="Usp"/>
    <property type="match status" value="1"/>
</dbReference>
<dbReference type="PANTHER" id="PTHR43562:SF4">
    <property type="entry name" value="NA(+)_H(+) ANTIPORTER NHAS5"/>
    <property type="match status" value="1"/>
</dbReference>
<evidence type="ECO:0000259" key="11">
    <source>
        <dbReference type="Pfam" id="PF00999"/>
    </source>
</evidence>
<evidence type="ECO:0000256" key="6">
    <source>
        <dbReference type="ARBA" id="ARBA00022989"/>
    </source>
</evidence>
<keyword evidence="8 9" id="KW-0472">Membrane</keyword>
<evidence type="ECO:0000256" key="4">
    <source>
        <dbReference type="ARBA" id="ARBA00022449"/>
    </source>
</evidence>
<dbReference type="Gene3D" id="3.40.50.12370">
    <property type="match status" value="1"/>
</dbReference>
<feature type="transmembrane region" description="Helical" evidence="9">
    <location>
        <begin position="122"/>
        <end position="144"/>
    </location>
</feature>
<accession>A0A951U3R0</accession>
<dbReference type="InterPro" id="IPR006016">
    <property type="entry name" value="UspA"/>
</dbReference>
<dbReference type="GO" id="GO:0015297">
    <property type="term" value="F:antiporter activity"/>
    <property type="evidence" value="ECO:0007669"/>
    <property type="project" value="UniProtKB-KW"/>
</dbReference>
<dbReference type="GO" id="GO:1902600">
    <property type="term" value="P:proton transmembrane transport"/>
    <property type="evidence" value="ECO:0007669"/>
    <property type="project" value="InterPro"/>
</dbReference>
<evidence type="ECO:0000256" key="1">
    <source>
        <dbReference type="ARBA" id="ARBA00004141"/>
    </source>
</evidence>
<keyword evidence="5 9" id="KW-0812">Transmembrane</keyword>
<proteinExistence type="inferred from homology"/>
<dbReference type="InterPro" id="IPR038770">
    <property type="entry name" value="Na+/solute_symporter_sf"/>
</dbReference>
<feature type="transmembrane region" description="Helical" evidence="9">
    <location>
        <begin position="210"/>
        <end position="232"/>
    </location>
</feature>
<protein>
    <submittedName>
        <fullName evidence="12">Cation:proton antiporter</fullName>
    </submittedName>
</protein>
<dbReference type="Proteomes" id="UP000707356">
    <property type="component" value="Unassembled WGS sequence"/>
</dbReference>
<keyword evidence="3" id="KW-0813">Transport</keyword>
<dbReference type="GO" id="GO:0016020">
    <property type="term" value="C:membrane"/>
    <property type="evidence" value="ECO:0007669"/>
    <property type="project" value="UniProtKB-SubCell"/>
</dbReference>
<feature type="transmembrane region" description="Helical" evidence="9">
    <location>
        <begin position="150"/>
        <end position="171"/>
    </location>
</feature>
<feature type="domain" description="UspA" evidence="10">
    <location>
        <begin position="436"/>
        <end position="565"/>
    </location>
</feature>
<organism evidence="12 13">
    <name type="scientific">Pegethrix bostrychoides GSE-TBD4-15B</name>
    <dbReference type="NCBI Taxonomy" id="2839662"/>
    <lineage>
        <taxon>Bacteria</taxon>
        <taxon>Bacillati</taxon>
        <taxon>Cyanobacteriota</taxon>
        <taxon>Cyanophyceae</taxon>
        <taxon>Oculatellales</taxon>
        <taxon>Oculatellaceae</taxon>
        <taxon>Pegethrix</taxon>
    </lineage>
</organism>
<evidence type="ECO:0000256" key="5">
    <source>
        <dbReference type="ARBA" id="ARBA00022692"/>
    </source>
</evidence>
<feature type="transmembrane region" description="Helical" evidence="9">
    <location>
        <begin position="68"/>
        <end position="87"/>
    </location>
</feature>
<reference evidence="12" key="1">
    <citation type="submission" date="2021-05" db="EMBL/GenBank/DDBJ databases">
        <authorList>
            <person name="Pietrasiak N."/>
            <person name="Ward R."/>
            <person name="Stajich J.E."/>
            <person name="Kurbessoian T."/>
        </authorList>
    </citation>
    <scope>NUCLEOTIDE SEQUENCE</scope>
    <source>
        <strain evidence="12">GSE-TBD4-15B</strain>
    </source>
</reference>
<dbReference type="PANTHER" id="PTHR43562">
    <property type="entry name" value="NAPA-TYPE SODIUM/HYDROGEN ANTIPORTER"/>
    <property type="match status" value="1"/>
</dbReference>
<comment type="similarity">
    <text evidence="2">Belongs to the monovalent cation:proton antiporter 2 (CPA2) transporter (TC 2.A.37) family.</text>
</comment>
<feature type="transmembrane region" description="Helical" evidence="9">
    <location>
        <begin position="93"/>
        <end position="110"/>
    </location>
</feature>
<dbReference type="SUPFAM" id="SSF52402">
    <property type="entry name" value="Adenine nucleotide alpha hydrolases-like"/>
    <property type="match status" value="1"/>
</dbReference>
<evidence type="ECO:0000313" key="12">
    <source>
        <dbReference type="EMBL" id="MBW4464939.1"/>
    </source>
</evidence>
<keyword evidence="6 9" id="KW-1133">Transmembrane helix</keyword>
<feature type="transmembrane region" description="Helical" evidence="9">
    <location>
        <begin position="276"/>
        <end position="295"/>
    </location>
</feature>
<dbReference type="EMBL" id="JAHHHV010000025">
    <property type="protein sequence ID" value="MBW4464939.1"/>
    <property type="molecule type" value="Genomic_DNA"/>
</dbReference>
<dbReference type="AlphaFoldDB" id="A0A951U3R0"/>
<feature type="transmembrane region" description="Helical" evidence="9">
    <location>
        <begin position="307"/>
        <end position="325"/>
    </location>
</feature>
<gene>
    <name evidence="12" type="ORF">KME07_05800</name>
</gene>
<dbReference type="CDD" id="cd00293">
    <property type="entry name" value="USP-like"/>
    <property type="match status" value="1"/>
</dbReference>
<feature type="transmembrane region" description="Helical" evidence="9">
    <location>
        <begin position="12"/>
        <end position="32"/>
    </location>
</feature>
<dbReference type="Gene3D" id="1.20.1530.20">
    <property type="match status" value="1"/>
</dbReference>
<dbReference type="InterPro" id="IPR006153">
    <property type="entry name" value="Cation/H_exchanger_TM"/>
</dbReference>
<evidence type="ECO:0000256" key="2">
    <source>
        <dbReference type="ARBA" id="ARBA00005551"/>
    </source>
</evidence>
<feature type="transmembrane region" description="Helical" evidence="9">
    <location>
        <begin position="331"/>
        <end position="352"/>
    </location>
</feature>
<feature type="transmembrane region" description="Helical" evidence="9">
    <location>
        <begin position="183"/>
        <end position="204"/>
    </location>
</feature>
<evidence type="ECO:0000256" key="3">
    <source>
        <dbReference type="ARBA" id="ARBA00022448"/>
    </source>
</evidence>
<comment type="subcellular location">
    <subcellularLocation>
        <location evidence="1">Membrane</location>
        <topology evidence="1">Multi-pass membrane protein</topology>
    </subcellularLocation>
</comment>
<evidence type="ECO:0000256" key="9">
    <source>
        <dbReference type="SAM" id="Phobius"/>
    </source>
</evidence>
<evidence type="ECO:0000259" key="10">
    <source>
        <dbReference type="Pfam" id="PF00582"/>
    </source>
</evidence>
<feature type="transmembrane region" description="Helical" evidence="9">
    <location>
        <begin position="253"/>
        <end position="270"/>
    </location>
</feature>
<sequence length="713" mass="76796">MSLSVSSEILSGVFSIFLSVDWLTTQVSLAAFPILSQQPITDPVTMFLVLVGVMLIAPLLFERLGLPGIVGLILAGVAIGPHGLGLLERDQTIVLLGTVGLLFLMFLGGLETSLDDLKKNAGAALSFGMLTFLVPMALGVAAMLLVGYGWLAAVLVASCLASHTLLALPVLNRLGIMKAAPITATLGGTLITNVLALLVLAVVVKAQAGALTLSFWLFLIPSLIVFTVMTLWGLPRLGRWFFLKFGHDENAEFVFVLVALFVVSYIAGLIEIEPIVGAFLVGVAITQQIPALSPLMNRIQFIGNTLFVPFFLISVGMLIDPLIIFKEPKTLLVAAVIILAELLSKFLAAWGTGQIFRWPFASSMTVFGLSMAQAASTLAAITVAFNLKIVDEATVNGIIAMILVSCILSPWVTERWGSRIEPGEAAPSDLSLDWGKRILVPVSNPDTETSLLNLAILLSKRLEGTLLPLHVLTDRQGKISEQQQTHQQRLLSIAENLAHAAVVDVSTVARVDHSIEKGVLRAATEHQASLIICGWKGQTSNRSGLFGNVIDSILQQATVPVLVARFPKPASMMDRIVLAIPATRQLLDADELALMLAQRLAEELKAPLELLLIYSGARTRMATPWVDELSDEIVITRTNGSLIQQISRVLKPTDLLVLPARRGRYQGKISVRRTPDAVAYRNSDSSMIVVHTPPRSAQALTFTKITRSAPAPV</sequence>
<evidence type="ECO:0000256" key="7">
    <source>
        <dbReference type="ARBA" id="ARBA00023065"/>
    </source>
</evidence>
<feature type="transmembrane region" description="Helical" evidence="9">
    <location>
        <begin position="44"/>
        <end position="61"/>
    </location>
</feature>
<feature type="domain" description="Cation/H+ exchanger transmembrane" evidence="11">
    <location>
        <begin position="53"/>
        <end position="412"/>
    </location>
</feature>
<evidence type="ECO:0000313" key="13">
    <source>
        <dbReference type="Proteomes" id="UP000707356"/>
    </source>
</evidence>
<feature type="transmembrane region" description="Helical" evidence="9">
    <location>
        <begin position="364"/>
        <end position="387"/>
    </location>
</feature>
<evidence type="ECO:0000256" key="8">
    <source>
        <dbReference type="ARBA" id="ARBA00023136"/>
    </source>
</evidence>
<comment type="caution">
    <text evidence="12">The sequence shown here is derived from an EMBL/GenBank/DDBJ whole genome shotgun (WGS) entry which is preliminary data.</text>
</comment>
<keyword evidence="7" id="KW-0406">Ion transport</keyword>